<protein>
    <recommendedName>
        <fullName evidence="2">DUF7678 domain-containing protein</fullName>
    </recommendedName>
</protein>
<evidence type="ECO:0000259" key="2">
    <source>
        <dbReference type="Pfam" id="PF24726"/>
    </source>
</evidence>
<gene>
    <name evidence="3" type="ORF">OEG84_16925</name>
</gene>
<comment type="caution">
    <text evidence="3">The sequence shown here is derived from an EMBL/GenBank/DDBJ whole genome shotgun (WGS) entry which is preliminary data.</text>
</comment>
<organism evidence="3 4">
    <name type="scientific">Hoeflea algicola</name>
    <dbReference type="NCBI Taxonomy" id="2983763"/>
    <lineage>
        <taxon>Bacteria</taxon>
        <taxon>Pseudomonadati</taxon>
        <taxon>Pseudomonadota</taxon>
        <taxon>Alphaproteobacteria</taxon>
        <taxon>Hyphomicrobiales</taxon>
        <taxon>Rhizobiaceae</taxon>
        <taxon>Hoeflea</taxon>
    </lineage>
</organism>
<proteinExistence type="predicted"/>
<sequence length="185" mass="20387">MVKRPTGPFHDASHHTPARESQIKDPLELNPERDKDNVDRTPKPPTHIPDGSAANLAPRGALGTKRGLAAPIVPTKPMSLGVKKDDFDKDLSVDGKILSMDGYRFAAKVNDLPSQRGIGGGKIAKLEIMDGDRIAARYDRGWDIAPQTARDREALEKVHTVLDPPEREFKPIAPRTPDKDHGRDR</sequence>
<evidence type="ECO:0000256" key="1">
    <source>
        <dbReference type="SAM" id="MobiDB-lite"/>
    </source>
</evidence>
<feature type="region of interest" description="Disordered" evidence="1">
    <location>
        <begin position="1"/>
        <end position="60"/>
    </location>
</feature>
<dbReference type="InterPro" id="IPR056095">
    <property type="entry name" value="DUF7678"/>
</dbReference>
<dbReference type="Proteomes" id="UP001073227">
    <property type="component" value="Unassembled WGS sequence"/>
</dbReference>
<dbReference type="EMBL" id="JAOVZR010000001">
    <property type="protein sequence ID" value="MCY0149346.1"/>
    <property type="molecule type" value="Genomic_DNA"/>
</dbReference>
<feature type="region of interest" description="Disordered" evidence="1">
    <location>
        <begin position="160"/>
        <end position="185"/>
    </location>
</feature>
<accession>A0ABT3ZDP0</accession>
<dbReference type="Pfam" id="PF24726">
    <property type="entry name" value="DUF7678"/>
    <property type="match status" value="1"/>
</dbReference>
<feature type="domain" description="DUF7678" evidence="2">
    <location>
        <begin position="93"/>
        <end position="160"/>
    </location>
</feature>
<name>A0ABT3ZDP0_9HYPH</name>
<dbReference type="RefSeq" id="WP_267654837.1">
    <property type="nucleotide sequence ID" value="NZ_JAOVZR010000001.1"/>
</dbReference>
<reference evidence="3" key="1">
    <citation type="submission" date="2022-10" db="EMBL/GenBank/DDBJ databases">
        <title>Hoeflea sp. G2-23, isolated from marine algae.</title>
        <authorList>
            <person name="Kristyanto S."/>
            <person name="Kim J.M."/>
            <person name="Jeon C.O."/>
        </authorList>
    </citation>
    <scope>NUCLEOTIDE SEQUENCE</scope>
    <source>
        <strain evidence="3">G2-23</strain>
    </source>
</reference>
<evidence type="ECO:0000313" key="3">
    <source>
        <dbReference type="EMBL" id="MCY0149346.1"/>
    </source>
</evidence>
<feature type="compositionally biased region" description="Basic and acidic residues" evidence="1">
    <location>
        <begin position="11"/>
        <end position="42"/>
    </location>
</feature>
<evidence type="ECO:0000313" key="4">
    <source>
        <dbReference type="Proteomes" id="UP001073227"/>
    </source>
</evidence>
<keyword evidence="4" id="KW-1185">Reference proteome</keyword>